<sequence>MANFAKLSRISVPSRNPKIPVSPYAPINLPPASGIGKYWRLSAKAIRLARHGCTNRPFYHVVVMERRKNQHQPVIEQVGTYDPMPNEHDEKLLSFNFERIRFWIGKGAHISQPVAELLGISGFYPIHPRTYMNAWRNRQKAAEVETKVTE</sequence>
<accession>A0A9Q0N462</accession>
<evidence type="ECO:0000256" key="4">
    <source>
        <dbReference type="ARBA" id="ARBA00023128"/>
    </source>
</evidence>
<dbReference type="GO" id="GO:0032543">
    <property type="term" value="P:mitochondrial translation"/>
    <property type="evidence" value="ECO:0007669"/>
    <property type="project" value="TreeGrafter"/>
</dbReference>
<dbReference type="PANTHER" id="PTHR12919">
    <property type="entry name" value="30S RIBOSOMAL PROTEIN S16"/>
    <property type="match status" value="1"/>
</dbReference>
<dbReference type="OrthoDB" id="407221at2759"/>
<dbReference type="FunFam" id="3.30.1320.10:FF:000004">
    <property type="entry name" value="28S ribosomal protein S16, mitochondrial"/>
    <property type="match status" value="1"/>
</dbReference>
<dbReference type="InterPro" id="IPR000307">
    <property type="entry name" value="Ribosomal_bS16"/>
</dbReference>
<evidence type="ECO:0000256" key="7">
    <source>
        <dbReference type="ARBA" id="ARBA00035438"/>
    </source>
</evidence>
<name>A0A9Q0N462_9DIPT</name>
<dbReference type="PANTHER" id="PTHR12919:SF20">
    <property type="entry name" value="SMALL RIBOSOMAL SUBUNIT PROTEIN BS16M"/>
    <property type="match status" value="1"/>
</dbReference>
<proteinExistence type="inferred from homology"/>
<evidence type="ECO:0000256" key="5">
    <source>
        <dbReference type="ARBA" id="ARBA00023274"/>
    </source>
</evidence>
<comment type="caution">
    <text evidence="8">The sequence shown here is derived from an EMBL/GenBank/DDBJ whole genome shotgun (WGS) entry which is preliminary data.</text>
</comment>
<dbReference type="InterPro" id="IPR023803">
    <property type="entry name" value="Ribosomal_bS16_dom_sf"/>
</dbReference>
<dbReference type="GO" id="GO:0005763">
    <property type="term" value="C:mitochondrial small ribosomal subunit"/>
    <property type="evidence" value="ECO:0007669"/>
    <property type="project" value="TreeGrafter"/>
</dbReference>
<keyword evidence="3 8" id="KW-0689">Ribosomal protein</keyword>
<dbReference type="AlphaFoldDB" id="A0A9Q0N462"/>
<evidence type="ECO:0000256" key="1">
    <source>
        <dbReference type="ARBA" id="ARBA00004173"/>
    </source>
</evidence>
<keyword evidence="5" id="KW-0687">Ribonucleoprotein</keyword>
<dbReference type="SUPFAM" id="SSF54565">
    <property type="entry name" value="Ribosomal protein S16"/>
    <property type="match status" value="1"/>
</dbReference>
<organism evidence="8 9">
    <name type="scientific">Pseudolycoriella hygida</name>
    <dbReference type="NCBI Taxonomy" id="35572"/>
    <lineage>
        <taxon>Eukaryota</taxon>
        <taxon>Metazoa</taxon>
        <taxon>Ecdysozoa</taxon>
        <taxon>Arthropoda</taxon>
        <taxon>Hexapoda</taxon>
        <taxon>Insecta</taxon>
        <taxon>Pterygota</taxon>
        <taxon>Neoptera</taxon>
        <taxon>Endopterygota</taxon>
        <taxon>Diptera</taxon>
        <taxon>Nematocera</taxon>
        <taxon>Sciaroidea</taxon>
        <taxon>Sciaridae</taxon>
        <taxon>Pseudolycoriella</taxon>
    </lineage>
</organism>
<protein>
    <recommendedName>
        <fullName evidence="6">Small ribosomal subunit protein bS16m</fullName>
    </recommendedName>
    <alternativeName>
        <fullName evidence="7">28S ribosomal protein S16, mitochondrial</fullName>
    </alternativeName>
</protein>
<dbReference type="GO" id="GO:0003735">
    <property type="term" value="F:structural constituent of ribosome"/>
    <property type="evidence" value="ECO:0007669"/>
    <property type="project" value="InterPro"/>
</dbReference>
<comment type="similarity">
    <text evidence="2">Belongs to the bacterial ribosomal protein bS16 family.</text>
</comment>
<gene>
    <name evidence="8" type="primary">mRpS16</name>
    <name evidence="8" type="ORF">Bhyg_08176</name>
</gene>
<dbReference type="NCBIfam" id="TIGR00002">
    <property type="entry name" value="S16"/>
    <property type="match status" value="1"/>
</dbReference>
<evidence type="ECO:0000256" key="3">
    <source>
        <dbReference type="ARBA" id="ARBA00022980"/>
    </source>
</evidence>
<evidence type="ECO:0000256" key="6">
    <source>
        <dbReference type="ARBA" id="ARBA00035263"/>
    </source>
</evidence>
<evidence type="ECO:0000313" key="8">
    <source>
        <dbReference type="EMBL" id="KAJ6643219.1"/>
    </source>
</evidence>
<dbReference type="HAMAP" id="MF_00385">
    <property type="entry name" value="Ribosomal_bS16"/>
    <property type="match status" value="1"/>
</dbReference>
<comment type="subcellular location">
    <subcellularLocation>
        <location evidence="1">Mitochondrion</location>
    </subcellularLocation>
</comment>
<dbReference type="Pfam" id="PF00886">
    <property type="entry name" value="Ribosomal_S16"/>
    <property type="match status" value="1"/>
</dbReference>
<dbReference type="Proteomes" id="UP001151699">
    <property type="component" value="Chromosome B"/>
</dbReference>
<reference evidence="8" key="1">
    <citation type="submission" date="2022-07" db="EMBL/GenBank/DDBJ databases">
        <authorList>
            <person name="Trinca V."/>
            <person name="Uliana J.V.C."/>
            <person name="Torres T.T."/>
            <person name="Ward R.J."/>
            <person name="Monesi N."/>
        </authorList>
    </citation>
    <scope>NUCLEOTIDE SEQUENCE</scope>
    <source>
        <strain evidence="8">HSMRA1968</strain>
        <tissue evidence="8">Whole embryos</tissue>
    </source>
</reference>
<dbReference type="EMBL" id="WJQU01000002">
    <property type="protein sequence ID" value="KAJ6643219.1"/>
    <property type="molecule type" value="Genomic_DNA"/>
</dbReference>
<keyword evidence="9" id="KW-1185">Reference proteome</keyword>
<evidence type="ECO:0000256" key="2">
    <source>
        <dbReference type="ARBA" id="ARBA00006668"/>
    </source>
</evidence>
<keyword evidence="4" id="KW-0496">Mitochondrion</keyword>
<evidence type="ECO:0000313" key="9">
    <source>
        <dbReference type="Proteomes" id="UP001151699"/>
    </source>
</evidence>
<dbReference type="Gene3D" id="3.30.1320.10">
    <property type="match status" value="1"/>
</dbReference>
<dbReference type="GO" id="GO:0005743">
    <property type="term" value="C:mitochondrial inner membrane"/>
    <property type="evidence" value="ECO:0007669"/>
    <property type="project" value="UniProtKB-ARBA"/>
</dbReference>